<dbReference type="InterPro" id="IPR050775">
    <property type="entry name" value="FAD-binding_Monooxygenases"/>
</dbReference>
<proteinExistence type="inferred from homology"/>
<evidence type="ECO:0000256" key="1">
    <source>
        <dbReference type="ARBA" id="ARBA00001974"/>
    </source>
</evidence>
<dbReference type="PANTHER" id="PTHR43098">
    <property type="entry name" value="L-ORNITHINE N(5)-MONOOXYGENASE-RELATED"/>
    <property type="match status" value="1"/>
</dbReference>
<dbReference type="Pfam" id="PF00743">
    <property type="entry name" value="FMO-like"/>
    <property type="match status" value="1"/>
</dbReference>
<dbReference type="InterPro" id="IPR020946">
    <property type="entry name" value="Flavin_mOase-like"/>
</dbReference>
<comment type="caution">
    <text evidence="8">The sequence shown here is derived from an EMBL/GenBank/DDBJ whole genome shotgun (WGS) entry which is preliminary data.</text>
</comment>
<reference evidence="8 9" key="1">
    <citation type="submission" date="2024-01" db="EMBL/GenBank/DDBJ databases">
        <title>Complete genome of Cladobotryum mycophilum ATHUM6906.</title>
        <authorList>
            <person name="Christinaki A.C."/>
            <person name="Myridakis A.I."/>
            <person name="Kouvelis V.N."/>
        </authorList>
    </citation>
    <scope>NUCLEOTIDE SEQUENCE [LARGE SCALE GENOMIC DNA]</scope>
    <source>
        <strain evidence="8 9">ATHUM6906</strain>
    </source>
</reference>
<evidence type="ECO:0000313" key="9">
    <source>
        <dbReference type="Proteomes" id="UP001338125"/>
    </source>
</evidence>
<organism evidence="8 9">
    <name type="scientific">Cladobotryum mycophilum</name>
    <dbReference type="NCBI Taxonomy" id="491253"/>
    <lineage>
        <taxon>Eukaryota</taxon>
        <taxon>Fungi</taxon>
        <taxon>Dikarya</taxon>
        <taxon>Ascomycota</taxon>
        <taxon>Pezizomycotina</taxon>
        <taxon>Sordariomycetes</taxon>
        <taxon>Hypocreomycetidae</taxon>
        <taxon>Hypocreales</taxon>
        <taxon>Hypocreaceae</taxon>
        <taxon>Cladobotryum</taxon>
    </lineage>
</organism>
<evidence type="ECO:0000313" key="8">
    <source>
        <dbReference type="EMBL" id="KAK5994199.1"/>
    </source>
</evidence>
<dbReference type="EMBL" id="JAVFKD010000012">
    <property type="protein sequence ID" value="KAK5994199.1"/>
    <property type="molecule type" value="Genomic_DNA"/>
</dbReference>
<sequence length="530" mass="60237">MGDNAITSPKKFKTELTEYSIAHEQKIGPYAENLDIDALVVGAGFSGIFMLKTLRDRGLKTYIFEAGNDIGGTWRWNCYPGAGVDSEVPVYEFSWPEIWKTWNWSTNYPDYRELRAYFDHLEKIVGIKKDCAFNTVVVGAHFNQTTGKWVVRTGDGRITTAKYLILGTGFASRRYIPEWPGLDKFKGIIHHTSFWPEDRIEVKVFQRTPNLAVPMRKRELTVEEQEGAKKYYPELFTYREASFTGNPFDCAVREPLGEGGFRSVVGVYKDAFADAKANKELYDFWLKKTRARIDDPRKRDLLAPLKIPHYFGVKRNSLEANYFEQFNRPNVDVIDIRENPIKTFDEKGIILEDGTRFDLDVVALATGFDVSTGGMTQLGLESINRTKLQEEWVSGASTYLGLTVSGYPNMFHIYGPQGTTLFSSGPSCIEVQGRWIADCIKKMESNDIKYINPTREVSDAWKKDIIDLNNLTLFPTARSTYMGGSIPGKVSEPVCFMGGLPEYARRIRAALDDMSGFQIVKNDRPFRSHL</sequence>
<dbReference type="InterPro" id="IPR036188">
    <property type="entry name" value="FAD/NAD-bd_sf"/>
</dbReference>
<dbReference type="PANTHER" id="PTHR43098:SF3">
    <property type="entry name" value="L-ORNITHINE N(5)-MONOOXYGENASE-RELATED"/>
    <property type="match status" value="1"/>
</dbReference>
<keyword evidence="4" id="KW-0274">FAD</keyword>
<evidence type="ECO:0000256" key="6">
    <source>
        <dbReference type="ARBA" id="ARBA00023002"/>
    </source>
</evidence>
<keyword evidence="6" id="KW-0560">Oxidoreductase</keyword>
<gene>
    <name evidence="8" type="ORF">PT974_07642</name>
</gene>
<dbReference type="SUPFAM" id="SSF51905">
    <property type="entry name" value="FAD/NAD(P)-binding domain"/>
    <property type="match status" value="2"/>
</dbReference>
<keyword evidence="9" id="KW-1185">Reference proteome</keyword>
<evidence type="ECO:0000256" key="4">
    <source>
        <dbReference type="ARBA" id="ARBA00022827"/>
    </source>
</evidence>
<dbReference type="GO" id="GO:0004497">
    <property type="term" value="F:monooxygenase activity"/>
    <property type="evidence" value="ECO:0007669"/>
    <property type="project" value="UniProtKB-KW"/>
</dbReference>
<dbReference type="Proteomes" id="UP001338125">
    <property type="component" value="Unassembled WGS sequence"/>
</dbReference>
<keyword evidence="5" id="KW-0521">NADP</keyword>
<dbReference type="Gene3D" id="3.50.50.60">
    <property type="entry name" value="FAD/NAD(P)-binding domain"/>
    <property type="match status" value="2"/>
</dbReference>
<evidence type="ECO:0000256" key="5">
    <source>
        <dbReference type="ARBA" id="ARBA00022857"/>
    </source>
</evidence>
<protein>
    <submittedName>
        <fullName evidence="8">FAD-binding monooxygenase acrE</fullName>
    </submittedName>
</protein>
<evidence type="ECO:0000256" key="7">
    <source>
        <dbReference type="ARBA" id="ARBA00023033"/>
    </source>
</evidence>
<evidence type="ECO:0000256" key="3">
    <source>
        <dbReference type="ARBA" id="ARBA00022630"/>
    </source>
</evidence>
<comment type="cofactor">
    <cofactor evidence="1">
        <name>FAD</name>
        <dbReference type="ChEBI" id="CHEBI:57692"/>
    </cofactor>
</comment>
<accession>A0ABR0SQ26</accession>
<name>A0ABR0SQ26_9HYPO</name>
<comment type="similarity">
    <text evidence="2">Belongs to the FAD-binding monooxygenase family.</text>
</comment>
<keyword evidence="7 8" id="KW-0503">Monooxygenase</keyword>
<evidence type="ECO:0000256" key="2">
    <source>
        <dbReference type="ARBA" id="ARBA00010139"/>
    </source>
</evidence>
<keyword evidence="3" id="KW-0285">Flavoprotein</keyword>